<dbReference type="AlphaFoldDB" id="K2JFL5"/>
<feature type="transmembrane region" description="Helical" evidence="1">
    <location>
        <begin position="20"/>
        <end position="42"/>
    </location>
</feature>
<keyword evidence="3" id="KW-1185">Reference proteome</keyword>
<evidence type="ECO:0000313" key="3">
    <source>
        <dbReference type="Proteomes" id="UP000006755"/>
    </source>
</evidence>
<gene>
    <name evidence="2" type="ORF">B3C1_15072</name>
</gene>
<keyword evidence="1" id="KW-0472">Membrane</keyword>
<dbReference type="RefSeq" id="WP_008485881.1">
    <property type="nucleotide sequence ID" value="NZ_AMRI01000024.1"/>
</dbReference>
<evidence type="ECO:0008006" key="4">
    <source>
        <dbReference type="Google" id="ProtNLM"/>
    </source>
</evidence>
<dbReference type="OrthoDB" id="1121776at2"/>
<keyword evidence="1" id="KW-1133">Transmembrane helix</keyword>
<feature type="transmembrane region" description="Helical" evidence="1">
    <location>
        <begin position="86"/>
        <end position="107"/>
    </location>
</feature>
<comment type="caution">
    <text evidence="2">The sequence shown here is derived from an EMBL/GenBank/DDBJ whole genome shotgun (WGS) entry which is preliminary data.</text>
</comment>
<accession>K2JFL5</accession>
<reference evidence="2 3" key="1">
    <citation type="journal article" date="2012" name="J. Bacteriol.">
        <title>Genome Sequence of Gallaecimonas xiamenensis Type Strain 3-C-1.</title>
        <authorList>
            <person name="Lai Q."/>
            <person name="Wang L."/>
            <person name="Wang W."/>
            <person name="Shao Z."/>
        </authorList>
    </citation>
    <scope>NUCLEOTIDE SEQUENCE [LARGE SCALE GENOMIC DNA]</scope>
    <source>
        <strain evidence="2 3">3-C-1</strain>
    </source>
</reference>
<proteinExistence type="predicted"/>
<evidence type="ECO:0000256" key="1">
    <source>
        <dbReference type="SAM" id="Phobius"/>
    </source>
</evidence>
<evidence type="ECO:0000313" key="2">
    <source>
        <dbReference type="EMBL" id="EKE69444.1"/>
    </source>
</evidence>
<name>K2JFL5_9GAMM</name>
<dbReference type="EMBL" id="AMRI01000024">
    <property type="protein sequence ID" value="EKE69444.1"/>
    <property type="molecule type" value="Genomic_DNA"/>
</dbReference>
<dbReference type="Proteomes" id="UP000006755">
    <property type="component" value="Unassembled WGS sequence"/>
</dbReference>
<organism evidence="2 3">
    <name type="scientific">Gallaecimonas xiamenensis 3-C-1</name>
    <dbReference type="NCBI Taxonomy" id="745411"/>
    <lineage>
        <taxon>Bacteria</taxon>
        <taxon>Pseudomonadati</taxon>
        <taxon>Pseudomonadota</taxon>
        <taxon>Gammaproteobacteria</taxon>
        <taxon>Enterobacterales</taxon>
        <taxon>Gallaecimonadaceae</taxon>
        <taxon>Gallaecimonas</taxon>
    </lineage>
</organism>
<protein>
    <recommendedName>
        <fullName evidence="4">Transmembrane protein</fullName>
    </recommendedName>
</protein>
<sequence length="115" mass="13141">MSNPAFEESYESIDAHECLKLVWFIRGAFDLFLIICFGYLVFLGFVSGRPEATVLILVITMLPISELYFIYGFYQRSENALTALHVYAGLSLLNFPIGTALSLYHYVKARDIKWS</sequence>
<feature type="transmembrane region" description="Helical" evidence="1">
    <location>
        <begin position="54"/>
        <end position="74"/>
    </location>
</feature>
<keyword evidence="1" id="KW-0812">Transmembrane</keyword>